<reference evidence="1 2" key="1">
    <citation type="journal article" date="2017" name="Elife">
        <title>Extensive horizontal gene transfer in cheese-associated bacteria.</title>
        <authorList>
            <person name="Bonham K.S."/>
            <person name="Wolfe B.E."/>
            <person name="Dutton R.J."/>
        </authorList>
    </citation>
    <scope>NUCLEOTIDE SEQUENCE [LARGE SCALE GENOMIC DNA]</scope>
    <source>
        <strain evidence="1 2">JB196</strain>
    </source>
</reference>
<organism evidence="1 2">
    <name type="scientific">Vibrio casei</name>
    <dbReference type="NCBI Taxonomy" id="673372"/>
    <lineage>
        <taxon>Bacteria</taxon>
        <taxon>Pseudomonadati</taxon>
        <taxon>Pseudomonadota</taxon>
        <taxon>Gammaproteobacteria</taxon>
        <taxon>Vibrionales</taxon>
        <taxon>Vibrionaceae</taxon>
        <taxon>Vibrio</taxon>
    </lineage>
</organism>
<dbReference type="EMBL" id="QPGL01000004">
    <property type="protein sequence ID" value="RCS68737.1"/>
    <property type="molecule type" value="Genomic_DNA"/>
</dbReference>
<dbReference type="GeneID" id="303190697"/>
<keyword evidence="2" id="KW-1185">Reference proteome</keyword>
<gene>
    <name evidence="1" type="ORF">CIK83_17395</name>
</gene>
<comment type="caution">
    <text evidence="1">The sequence shown here is derived from an EMBL/GenBank/DDBJ whole genome shotgun (WGS) entry which is preliminary data.</text>
</comment>
<dbReference type="AlphaFoldDB" id="A0A368LG15"/>
<dbReference type="Proteomes" id="UP000252479">
    <property type="component" value="Unassembled WGS sequence"/>
</dbReference>
<evidence type="ECO:0000313" key="1">
    <source>
        <dbReference type="EMBL" id="RCS68737.1"/>
    </source>
</evidence>
<accession>A0A368LG15</accession>
<protein>
    <recommendedName>
        <fullName evidence="3">PD-(D/E)XK endonuclease-like domain-containing protein</fullName>
    </recommendedName>
</protein>
<sequence>MHDYIVWIFALLVIPVVIARADLLRRTVRLEQLGKLRAVYSWWNKENMPRNLRGSCLFLNESELNTKIPVALHGRVDQVFKTKSNVLITVDTKTRSSFRVYKSDIIQLSVYRIILAQKYGAKFKVSNTGYIRVVVNVDSKEIIRYIPVKLISEKHISNLWYRYKAIKDGSVKTKCTCNGHLH</sequence>
<proteinExistence type="predicted"/>
<name>A0A368LG15_9VIBR</name>
<dbReference type="RefSeq" id="WP_086957917.1">
    <property type="nucleotide sequence ID" value="NZ_FUKS01000002.1"/>
</dbReference>
<dbReference type="InterPro" id="IPR011604">
    <property type="entry name" value="PDDEXK-like_dom_sf"/>
</dbReference>
<evidence type="ECO:0008006" key="3">
    <source>
        <dbReference type="Google" id="ProtNLM"/>
    </source>
</evidence>
<evidence type="ECO:0000313" key="2">
    <source>
        <dbReference type="Proteomes" id="UP000252479"/>
    </source>
</evidence>
<dbReference type="Gene3D" id="3.90.320.10">
    <property type="match status" value="1"/>
</dbReference>